<name>A0A6A6HTA4_9PLEO</name>
<protein>
    <recommendedName>
        <fullName evidence="6">Succinylglutamate desuccinylase/Aspartoacylase catalytic domain-containing protein</fullName>
    </recommendedName>
</protein>
<dbReference type="OrthoDB" id="5588846at2759"/>
<dbReference type="EMBL" id="ML987213">
    <property type="protein sequence ID" value="KAF2241247.1"/>
    <property type="molecule type" value="Genomic_DNA"/>
</dbReference>
<dbReference type="GO" id="GO:0016788">
    <property type="term" value="F:hydrolase activity, acting on ester bonds"/>
    <property type="evidence" value="ECO:0007669"/>
    <property type="project" value="InterPro"/>
</dbReference>
<keyword evidence="5" id="KW-0732">Signal</keyword>
<evidence type="ECO:0000259" key="6">
    <source>
        <dbReference type="Pfam" id="PF24827"/>
    </source>
</evidence>
<dbReference type="GeneID" id="54583836"/>
<feature type="domain" description="Succinylglutamate desuccinylase/Aspartoacylase catalytic" evidence="6">
    <location>
        <begin position="80"/>
        <end position="271"/>
    </location>
</feature>
<evidence type="ECO:0000256" key="4">
    <source>
        <dbReference type="ARBA" id="ARBA00022833"/>
    </source>
</evidence>
<proteinExistence type="predicted"/>
<feature type="chain" id="PRO_5025550897" description="Succinylglutamate desuccinylase/Aspartoacylase catalytic domain-containing protein" evidence="5">
    <location>
        <begin position="21"/>
        <end position="379"/>
    </location>
</feature>
<keyword evidence="4" id="KW-0862">Zinc</keyword>
<evidence type="ECO:0000313" key="7">
    <source>
        <dbReference type="EMBL" id="KAF2241247.1"/>
    </source>
</evidence>
<accession>A0A6A6HTA4</accession>
<dbReference type="PIRSF" id="PIRSF039012">
    <property type="entry name" value="ASP"/>
    <property type="match status" value="1"/>
</dbReference>
<dbReference type="CDD" id="cd06251">
    <property type="entry name" value="M14_ASTE_ASPA-like"/>
    <property type="match status" value="1"/>
</dbReference>
<dbReference type="InterPro" id="IPR043795">
    <property type="entry name" value="N-alpha-Ac-DABA-like"/>
</dbReference>
<dbReference type="PANTHER" id="PTHR37326">
    <property type="entry name" value="BLL3975 PROTEIN"/>
    <property type="match status" value="1"/>
</dbReference>
<evidence type="ECO:0000256" key="5">
    <source>
        <dbReference type="SAM" id="SignalP"/>
    </source>
</evidence>
<dbReference type="Proteomes" id="UP000800094">
    <property type="component" value="Unassembled WGS sequence"/>
</dbReference>
<comment type="cofactor">
    <cofactor evidence="1">
        <name>Zn(2+)</name>
        <dbReference type="ChEBI" id="CHEBI:29105"/>
    </cofactor>
</comment>
<dbReference type="GO" id="GO:0046872">
    <property type="term" value="F:metal ion binding"/>
    <property type="evidence" value="ECO:0007669"/>
    <property type="project" value="UniProtKB-KW"/>
</dbReference>
<evidence type="ECO:0000256" key="1">
    <source>
        <dbReference type="ARBA" id="ARBA00001947"/>
    </source>
</evidence>
<keyword evidence="8" id="KW-1185">Reference proteome</keyword>
<organism evidence="7 8">
    <name type="scientific">Trematosphaeria pertusa</name>
    <dbReference type="NCBI Taxonomy" id="390896"/>
    <lineage>
        <taxon>Eukaryota</taxon>
        <taxon>Fungi</taxon>
        <taxon>Dikarya</taxon>
        <taxon>Ascomycota</taxon>
        <taxon>Pezizomycotina</taxon>
        <taxon>Dothideomycetes</taxon>
        <taxon>Pleosporomycetidae</taxon>
        <taxon>Pleosporales</taxon>
        <taxon>Massarineae</taxon>
        <taxon>Trematosphaeriaceae</taxon>
        <taxon>Trematosphaeria</taxon>
    </lineage>
</organism>
<dbReference type="Gene3D" id="3.40.630.10">
    <property type="entry name" value="Zn peptidases"/>
    <property type="match status" value="1"/>
</dbReference>
<evidence type="ECO:0000256" key="3">
    <source>
        <dbReference type="ARBA" id="ARBA00022801"/>
    </source>
</evidence>
<dbReference type="SUPFAM" id="SSF53187">
    <property type="entry name" value="Zn-dependent exopeptidases"/>
    <property type="match status" value="1"/>
</dbReference>
<dbReference type="Pfam" id="PF24827">
    <property type="entry name" value="AstE_AspA_cat"/>
    <property type="match status" value="1"/>
</dbReference>
<gene>
    <name evidence="7" type="ORF">BU26DRAFT_525439</name>
</gene>
<evidence type="ECO:0000313" key="8">
    <source>
        <dbReference type="Proteomes" id="UP000800094"/>
    </source>
</evidence>
<evidence type="ECO:0000256" key="2">
    <source>
        <dbReference type="ARBA" id="ARBA00022723"/>
    </source>
</evidence>
<keyword evidence="2" id="KW-0479">Metal-binding</keyword>
<keyword evidence="3" id="KW-0378">Hydrolase</keyword>
<dbReference type="PANTHER" id="PTHR37326:SF1">
    <property type="entry name" value="BLL3975 PROTEIN"/>
    <property type="match status" value="1"/>
</dbReference>
<feature type="signal peptide" evidence="5">
    <location>
        <begin position="1"/>
        <end position="20"/>
    </location>
</feature>
<dbReference type="InterPro" id="IPR055438">
    <property type="entry name" value="AstE_AspA_cat"/>
</dbReference>
<dbReference type="RefSeq" id="XP_033676251.1">
    <property type="nucleotide sequence ID" value="XM_033830506.1"/>
</dbReference>
<reference evidence="7" key="1">
    <citation type="journal article" date="2020" name="Stud. Mycol.">
        <title>101 Dothideomycetes genomes: a test case for predicting lifestyles and emergence of pathogens.</title>
        <authorList>
            <person name="Haridas S."/>
            <person name="Albert R."/>
            <person name="Binder M."/>
            <person name="Bloem J."/>
            <person name="Labutti K."/>
            <person name="Salamov A."/>
            <person name="Andreopoulos B."/>
            <person name="Baker S."/>
            <person name="Barry K."/>
            <person name="Bills G."/>
            <person name="Bluhm B."/>
            <person name="Cannon C."/>
            <person name="Castanera R."/>
            <person name="Culley D."/>
            <person name="Daum C."/>
            <person name="Ezra D."/>
            <person name="Gonzalez J."/>
            <person name="Henrissat B."/>
            <person name="Kuo A."/>
            <person name="Liang C."/>
            <person name="Lipzen A."/>
            <person name="Lutzoni F."/>
            <person name="Magnuson J."/>
            <person name="Mondo S."/>
            <person name="Nolan M."/>
            <person name="Ohm R."/>
            <person name="Pangilinan J."/>
            <person name="Park H.-J."/>
            <person name="Ramirez L."/>
            <person name="Alfaro M."/>
            <person name="Sun H."/>
            <person name="Tritt A."/>
            <person name="Yoshinaga Y."/>
            <person name="Zwiers L.-H."/>
            <person name="Turgeon B."/>
            <person name="Goodwin S."/>
            <person name="Spatafora J."/>
            <person name="Crous P."/>
            <person name="Grigoriev I."/>
        </authorList>
    </citation>
    <scope>NUCLEOTIDE SEQUENCE</scope>
    <source>
        <strain evidence="7">CBS 122368</strain>
    </source>
</reference>
<dbReference type="InterPro" id="IPR053138">
    <property type="entry name" value="N-alpha-Ac-DABA_deacetylase"/>
</dbReference>
<dbReference type="AlphaFoldDB" id="A0A6A6HTA4"/>
<sequence length="379" mass="40915">MQLLTPVFASLAVLAGSVAATDFTGDVLNGVPVISYLDLRDVPAQTVSRYYLRVGELNGGSPLHVPVFVARGTPESLETGKKLSLSAAIHGDELNGVRVVQRIFAQLERQVSTLNGTVIGIPTVNPMGIYLNQRNYFTASDSGFFTNVNRVFPGTPSSEGGSGPRLLAYNIWNNVWGNKSQVDVGVDLHTPSSGAESSLWCYADVRLPYVERLAKLLQPDTLKIDPGEPGSIETAFVDNKIPAITVEMGLAKVWNMSLIDRAFEFVNRVMDDLRILPANSTEVYNPDLSKTYIVTTFESLPSTYGGFVERLAGVDEPVKKGQAIANIRDVFGDVLETIYSPADARIIQSPRDPSIEPGGSAGQIAYNSTDPECADGCIL</sequence>
<dbReference type="GO" id="GO:0016811">
    <property type="term" value="F:hydrolase activity, acting on carbon-nitrogen (but not peptide) bonds, in linear amides"/>
    <property type="evidence" value="ECO:0007669"/>
    <property type="project" value="InterPro"/>
</dbReference>